<gene>
    <name evidence="1" type="ORF">EI981_20595</name>
</gene>
<name>A0A3Q9IAZ3_9BACL</name>
<keyword evidence="2" id="KW-1185">Reference proteome</keyword>
<reference evidence="2" key="1">
    <citation type="submission" date="2018-12" db="EMBL/GenBank/DDBJ databases">
        <title>Complete genome sequence of Paenibacillus sp. MBLB1234.</title>
        <authorList>
            <person name="Nam Y.-D."/>
            <person name="Kang J."/>
            <person name="Chung W.-H."/>
            <person name="Park Y.S."/>
        </authorList>
    </citation>
    <scope>NUCLEOTIDE SEQUENCE [LARGE SCALE GENOMIC DNA]</scope>
    <source>
        <strain evidence="2">MBLB1234</strain>
    </source>
</reference>
<dbReference type="RefSeq" id="WP_127001410.1">
    <property type="nucleotide sequence ID" value="NZ_CP034346.1"/>
</dbReference>
<evidence type="ECO:0008006" key="3">
    <source>
        <dbReference type="Google" id="ProtNLM"/>
    </source>
</evidence>
<dbReference type="PROSITE" id="PS51257">
    <property type="entry name" value="PROKAR_LIPOPROTEIN"/>
    <property type="match status" value="1"/>
</dbReference>
<dbReference type="Proteomes" id="UP000270678">
    <property type="component" value="Chromosome"/>
</dbReference>
<dbReference type="AlphaFoldDB" id="A0A3Q9IAZ3"/>
<proteinExistence type="predicted"/>
<dbReference type="OrthoDB" id="2650525at2"/>
<dbReference type="KEGG" id="plut:EI981_20595"/>
<evidence type="ECO:0000313" key="1">
    <source>
        <dbReference type="EMBL" id="AZS16621.1"/>
    </source>
</evidence>
<accession>A0A3Q9IAZ3</accession>
<organism evidence="1 2">
    <name type="scientific">Paenibacillus lutimineralis</name>
    <dbReference type="NCBI Taxonomy" id="2707005"/>
    <lineage>
        <taxon>Bacteria</taxon>
        <taxon>Bacillati</taxon>
        <taxon>Bacillota</taxon>
        <taxon>Bacilli</taxon>
        <taxon>Bacillales</taxon>
        <taxon>Paenibacillaceae</taxon>
        <taxon>Paenibacillus</taxon>
    </lineage>
</organism>
<sequence length="148" mass="17313">MKKIFVMISLIFWLSSCNLKNEDNNLLTTYSISSQVIESPEYINENIYSGNELDIIRLINQRMKYTFEENESEYMKLFHATSPINGLPKYKLKTVKLLDEINIQEQKYSFVALVKAEDIVISGEAFNYNYVFIKAKNSNDEWKIGDID</sequence>
<evidence type="ECO:0000313" key="2">
    <source>
        <dbReference type="Proteomes" id="UP000270678"/>
    </source>
</evidence>
<protein>
    <recommendedName>
        <fullName evidence="3">DUF4829 domain-containing protein</fullName>
    </recommendedName>
</protein>
<dbReference type="EMBL" id="CP034346">
    <property type="protein sequence ID" value="AZS16621.1"/>
    <property type="molecule type" value="Genomic_DNA"/>
</dbReference>